<dbReference type="InterPro" id="IPR050747">
    <property type="entry name" value="Mitochondrial_chaperone_BCS1"/>
</dbReference>
<dbReference type="GO" id="GO:0016887">
    <property type="term" value="F:ATP hydrolysis activity"/>
    <property type="evidence" value="ECO:0007669"/>
    <property type="project" value="InterPro"/>
</dbReference>
<keyword evidence="2" id="KW-0547">Nucleotide-binding</keyword>
<dbReference type="Gene3D" id="3.40.50.300">
    <property type="entry name" value="P-loop containing nucleotide triphosphate hydrolases"/>
    <property type="match status" value="2"/>
</dbReference>
<dbReference type="STRING" id="35608.A0A2U1NGS9"/>
<comment type="similarity">
    <text evidence="1">Belongs to the AAA ATPase family. BCS1 subfamily.</text>
</comment>
<dbReference type="GO" id="GO:0005524">
    <property type="term" value="F:ATP binding"/>
    <property type="evidence" value="ECO:0007669"/>
    <property type="project" value="UniProtKB-KW"/>
</dbReference>
<dbReference type="PANTHER" id="PTHR23070">
    <property type="entry name" value="BCS1 AAA-TYPE ATPASE"/>
    <property type="match status" value="1"/>
</dbReference>
<dbReference type="InterPro" id="IPR003593">
    <property type="entry name" value="AAA+_ATPase"/>
</dbReference>
<organism evidence="4 5">
    <name type="scientific">Artemisia annua</name>
    <name type="common">Sweet wormwood</name>
    <dbReference type="NCBI Taxonomy" id="35608"/>
    <lineage>
        <taxon>Eukaryota</taxon>
        <taxon>Viridiplantae</taxon>
        <taxon>Streptophyta</taxon>
        <taxon>Embryophyta</taxon>
        <taxon>Tracheophyta</taxon>
        <taxon>Spermatophyta</taxon>
        <taxon>Magnoliopsida</taxon>
        <taxon>eudicotyledons</taxon>
        <taxon>Gunneridae</taxon>
        <taxon>Pentapetalae</taxon>
        <taxon>asterids</taxon>
        <taxon>campanulids</taxon>
        <taxon>Asterales</taxon>
        <taxon>Asteraceae</taxon>
        <taxon>Asteroideae</taxon>
        <taxon>Anthemideae</taxon>
        <taxon>Artemisiinae</taxon>
        <taxon>Artemisia</taxon>
    </lineage>
</organism>
<dbReference type="InterPro" id="IPR058017">
    <property type="entry name" value="At3g28540-like_C"/>
</dbReference>
<keyword evidence="5" id="KW-1185">Reference proteome</keyword>
<comment type="caution">
    <text evidence="4">The sequence shown here is derived from an EMBL/GenBank/DDBJ whole genome shotgun (WGS) entry which is preliminary data.</text>
</comment>
<dbReference type="InterPro" id="IPR003960">
    <property type="entry name" value="ATPase_AAA_CS"/>
</dbReference>
<dbReference type="Pfam" id="PF00004">
    <property type="entry name" value="AAA"/>
    <property type="match status" value="1"/>
</dbReference>
<feature type="domain" description="AAA+ ATPase" evidence="3">
    <location>
        <begin position="111"/>
        <end position="212"/>
    </location>
</feature>
<dbReference type="AlphaFoldDB" id="A0A2U1NGS9"/>
<name>A0A2U1NGS9_ARTAN</name>
<evidence type="ECO:0000313" key="5">
    <source>
        <dbReference type="Proteomes" id="UP000245207"/>
    </source>
</evidence>
<evidence type="ECO:0000313" key="4">
    <source>
        <dbReference type="EMBL" id="PWA72727.1"/>
    </source>
</evidence>
<sequence length="274" mass="31676">MNDEHIKIKLADSEMIVDSYEGVTVTWKYHSQQQNQRRASSGDNQEKTYMKLIFDKNYKDIIISSYLPFIIKKAQEIKNQNRAVQLHSLQSYYRGHREGRKDFYKKVGKAWKRGYLLYGPPGTGKSSLIAAMANYLKFDIYELQLMNVHGDASLREFSLSGLLNFIDGLWSCYGDERIIIFTTNHKERLDPALLRPGRMDRFEEISDLIKCKKVTPAEVAEELMKSDNVEVVLEGVVKFLKRKRIEEAENSELDKGIDGEDNEIHEAKKAKVIS</sequence>
<dbReference type="Gene3D" id="6.10.280.40">
    <property type="match status" value="1"/>
</dbReference>
<dbReference type="PROSITE" id="PS00674">
    <property type="entry name" value="AAA"/>
    <property type="match status" value="1"/>
</dbReference>
<dbReference type="SMART" id="SM00382">
    <property type="entry name" value="AAA"/>
    <property type="match status" value="1"/>
</dbReference>
<keyword evidence="2" id="KW-0067">ATP-binding</keyword>
<dbReference type="Proteomes" id="UP000245207">
    <property type="component" value="Unassembled WGS sequence"/>
</dbReference>
<evidence type="ECO:0000256" key="2">
    <source>
        <dbReference type="RuleBase" id="RU003651"/>
    </source>
</evidence>
<dbReference type="SUPFAM" id="SSF52540">
    <property type="entry name" value="P-loop containing nucleoside triphosphate hydrolases"/>
    <property type="match status" value="1"/>
</dbReference>
<dbReference type="InterPro" id="IPR027417">
    <property type="entry name" value="P-loop_NTPase"/>
</dbReference>
<dbReference type="EMBL" id="PKPP01002853">
    <property type="protein sequence ID" value="PWA72727.1"/>
    <property type="molecule type" value="Genomic_DNA"/>
</dbReference>
<protein>
    <submittedName>
        <fullName evidence="4">AAA-ATPase</fullName>
    </submittedName>
</protein>
<accession>A0A2U1NGS9</accession>
<gene>
    <name evidence="4" type="ORF">CTI12_AA266060</name>
</gene>
<dbReference type="Pfam" id="PF25568">
    <property type="entry name" value="AAA_lid_At3g28540"/>
    <property type="match status" value="1"/>
</dbReference>
<dbReference type="InterPro" id="IPR003959">
    <property type="entry name" value="ATPase_AAA_core"/>
</dbReference>
<dbReference type="OrthoDB" id="10251412at2759"/>
<proteinExistence type="inferred from homology"/>
<evidence type="ECO:0000256" key="1">
    <source>
        <dbReference type="ARBA" id="ARBA00007448"/>
    </source>
</evidence>
<evidence type="ECO:0000259" key="3">
    <source>
        <dbReference type="SMART" id="SM00382"/>
    </source>
</evidence>
<reference evidence="4 5" key="1">
    <citation type="journal article" date="2018" name="Mol. Plant">
        <title>The genome of Artemisia annua provides insight into the evolution of Asteraceae family and artemisinin biosynthesis.</title>
        <authorList>
            <person name="Shen Q."/>
            <person name="Zhang L."/>
            <person name="Liao Z."/>
            <person name="Wang S."/>
            <person name="Yan T."/>
            <person name="Shi P."/>
            <person name="Liu M."/>
            <person name="Fu X."/>
            <person name="Pan Q."/>
            <person name="Wang Y."/>
            <person name="Lv Z."/>
            <person name="Lu X."/>
            <person name="Zhang F."/>
            <person name="Jiang W."/>
            <person name="Ma Y."/>
            <person name="Chen M."/>
            <person name="Hao X."/>
            <person name="Li L."/>
            <person name="Tang Y."/>
            <person name="Lv G."/>
            <person name="Zhou Y."/>
            <person name="Sun X."/>
            <person name="Brodelius P.E."/>
            <person name="Rose J.K.C."/>
            <person name="Tang K."/>
        </authorList>
    </citation>
    <scope>NUCLEOTIDE SEQUENCE [LARGE SCALE GENOMIC DNA]</scope>
    <source>
        <strain evidence="5">cv. Huhao1</strain>
        <tissue evidence="4">Leaf</tissue>
    </source>
</reference>